<keyword evidence="2" id="KW-1133">Transmembrane helix</keyword>
<gene>
    <name evidence="3" type="ORF">J2Z37_000091</name>
</gene>
<organism evidence="3 4">
    <name type="scientific">Ammoniphilus resinae</name>
    <dbReference type="NCBI Taxonomy" id="861532"/>
    <lineage>
        <taxon>Bacteria</taxon>
        <taxon>Bacillati</taxon>
        <taxon>Bacillota</taxon>
        <taxon>Bacilli</taxon>
        <taxon>Bacillales</taxon>
        <taxon>Paenibacillaceae</taxon>
        <taxon>Aneurinibacillus group</taxon>
        <taxon>Ammoniphilus</taxon>
    </lineage>
</organism>
<keyword evidence="2" id="KW-0472">Membrane</keyword>
<feature type="coiled-coil region" evidence="1">
    <location>
        <begin position="38"/>
        <end position="88"/>
    </location>
</feature>
<dbReference type="EMBL" id="JAGGKT010000001">
    <property type="protein sequence ID" value="MBP1930104.1"/>
    <property type="molecule type" value="Genomic_DNA"/>
</dbReference>
<keyword evidence="2" id="KW-0812">Transmembrane</keyword>
<name>A0ABS4GIN5_9BACL</name>
<evidence type="ECO:0000256" key="1">
    <source>
        <dbReference type="SAM" id="Coils"/>
    </source>
</evidence>
<dbReference type="RefSeq" id="WP_209807826.1">
    <property type="nucleotide sequence ID" value="NZ_JAGGKT010000001.1"/>
</dbReference>
<reference evidence="3 4" key="1">
    <citation type="submission" date="2021-03" db="EMBL/GenBank/DDBJ databases">
        <title>Genomic Encyclopedia of Type Strains, Phase IV (KMG-IV): sequencing the most valuable type-strain genomes for metagenomic binning, comparative biology and taxonomic classification.</title>
        <authorList>
            <person name="Goeker M."/>
        </authorList>
    </citation>
    <scope>NUCLEOTIDE SEQUENCE [LARGE SCALE GENOMIC DNA]</scope>
    <source>
        <strain evidence="3 4">DSM 24738</strain>
    </source>
</reference>
<dbReference type="Proteomes" id="UP001519343">
    <property type="component" value="Unassembled WGS sequence"/>
</dbReference>
<evidence type="ECO:0000256" key="2">
    <source>
        <dbReference type="SAM" id="Phobius"/>
    </source>
</evidence>
<sequence length="92" mass="10563">MGNNNNVQDVGSDLISIAVWVTVLADLMAAIGTTIITVPESNTANDDMQNQLNDIQEQLKKQKKEFQKQQIQIQLWQIQQELRELEQQLKQK</sequence>
<keyword evidence="1" id="KW-0175">Coiled coil</keyword>
<proteinExistence type="predicted"/>
<evidence type="ECO:0000313" key="3">
    <source>
        <dbReference type="EMBL" id="MBP1930104.1"/>
    </source>
</evidence>
<feature type="transmembrane region" description="Helical" evidence="2">
    <location>
        <begin position="14"/>
        <end position="38"/>
    </location>
</feature>
<keyword evidence="4" id="KW-1185">Reference proteome</keyword>
<accession>A0ABS4GIN5</accession>
<comment type="caution">
    <text evidence="3">The sequence shown here is derived from an EMBL/GenBank/DDBJ whole genome shotgun (WGS) entry which is preliminary data.</text>
</comment>
<protein>
    <submittedName>
        <fullName evidence="3">PurR-regulated permease PerM</fullName>
    </submittedName>
</protein>
<evidence type="ECO:0000313" key="4">
    <source>
        <dbReference type="Proteomes" id="UP001519343"/>
    </source>
</evidence>